<sequence length="271" mass="31617">MIDETPKSTLLKQKRGMQLKKIRKINKKIIDELLSLRESRGAIEDFSMSFLLNFAENCRLMHSLISTKDKKIDIYKTAYRQYFVFLISCWETYFRDVFVFVHSVDESRITTLLSKMRTETSININTEINLSELLSKNFNFQNLNDLEEAYNGMWGESFLNYICTTNISPCGLSGQISQGLSIENIFPDWRALIEEAFYIRHKVVHDANFRPKVNIELISKVEALFLIIPQFATHIISERFNLKKIVISDGKNNHTYIFNISDILSDDWVVS</sequence>
<evidence type="ECO:0008006" key="2">
    <source>
        <dbReference type="Google" id="ProtNLM"/>
    </source>
</evidence>
<accession>A0AAI9H118</accession>
<comment type="caution">
    <text evidence="1">The sequence shown here is derived from an EMBL/GenBank/DDBJ whole genome shotgun (WGS) entry which is preliminary data.</text>
</comment>
<evidence type="ECO:0000313" key="1">
    <source>
        <dbReference type="EMBL" id="EMM0027308.1"/>
    </source>
</evidence>
<name>A0AAI9H118_ECOLX</name>
<dbReference type="EMBL" id="ABLFQU030000045">
    <property type="protein sequence ID" value="EMM0027308.1"/>
    <property type="molecule type" value="Genomic_DNA"/>
</dbReference>
<organism evidence="1">
    <name type="scientific">Escherichia coli</name>
    <dbReference type="NCBI Taxonomy" id="562"/>
    <lineage>
        <taxon>Bacteria</taxon>
        <taxon>Pseudomonadati</taxon>
        <taxon>Pseudomonadota</taxon>
        <taxon>Gammaproteobacteria</taxon>
        <taxon>Enterobacterales</taxon>
        <taxon>Enterobacteriaceae</taxon>
        <taxon>Escherichia</taxon>
    </lineage>
</organism>
<dbReference type="RefSeq" id="WP_125075219.1">
    <property type="nucleotide sequence ID" value="NZ_JAJLOU010000043.1"/>
</dbReference>
<dbReference type="AlphaFoldDB" id="A0AAI9H118"/>
<protein>
    <recommendedName>
        <fullName evidence="2">RiboL-PSP-HEPN domain-containing protein</fullName>
    </recommendedName>
</protein>
<reference evidence="1" key="1">
    <citation type="submission" date="2024-02" db="EMBL/GenBank/DDBJ databases">
        <authorList>
            <consortium name="Clinical and Environmental Microbiology Branch: Whole genome sequencing antimicrobial resistance pathogens in the healthcare setting"/>
        </authorList>
    </citation>
    <scope>NUCLEOTIDE SEQUENCE</scope>
    <source>
        <strain evidence="1">2023CK-00345</strain>
    </source>
</reference>
<gene>
    <name evidence="1" type="ORF">P6223_003953</name>
</gene>
<proteinExistence type="predicted"/>